<proteinExistence type="predicted"/>
<dbReference type="Gene3D" id="2.60.120.200">
    <property type="match status" value="1"/>
</dbReference>
<keyword evidence="4" id="KW-0732">Signal</keyword>
<feature type="chain" id="PRO_5015166343" evidence="4">
    <location>
        <begin position="21"/>
        <end position="454"/>
    </location>
</feature>
<sequence>MTSRALFLAVLSTVLVGGCGERGDIPLGNAGDPFLGDASEPRESDLLQAIDVRPLTPHVTFISGFDGYPAFQIKHNADIQKPVLSYLPKVLFAEFSILVTVKQFSAEGGFLFAVVNPMSNVLQFGLNITEVVDGHQNIVLIYTELEKHKELEPTATAIATFKVPQFVKQWSRFAILVYQESITLYLDCEEYETVTFEDRKPLMLIPGSTLYIGQGGAFGGHFQGAVQELKIHPDHREAEDQCQENFIGSGSNPSDSGEDFTIASHLFSDFNGVTQPSTGVTDSSGNSKGEVGNIGLLIPPPITPPPPEYPYYKGDKGEKGDTGPAGPKGDRGLTGQQGYSGLSGSKGEKGDRGSKGDQGPPGPPGPGVDSAVVPPPVVVGPGGRVVNASTSPLIIRGRGPKGQKGSQGEAGFPGLDGLPGFPGQTGPKGTKGDVGAQGLPGIKGSKGEPGVFVG</sequence>
<dbReference type="FunFam" id="2.60.120.200:FF:000039">
    <property type="entry name" value="Collagen XV alpha 1 chain"/>
    <property type="match status" value="1"/>
</dbReference>
<evidence type="ECO:0000256" key="2">
    <source>
        <dbReference type="ARBA" id="ARBA00022737"/>
    </source>
</evidence>
<dbReference type="GO" id="GO:0005615">
    <property type="term" value="C:extracellular space"/>
    <property type="evidence" value="ECO:0007669"/>
    <property type="project" value="TreeGrafter"/>
</dbReference>
<dbReference type="RefSeq" id="XP_013412500.2">
    <property type="nucleotide sequence ID" value="XM_013557046.2"/>
</dbReference>
<feature type="compositionally biased region" description="Pro residues" evidence="3">
    <location>
        <begin position="298"/>
        <end position="309"/>
    </location>
</feature>
<keyword evidence="2" id="KW-0677">Repeat</keyword>
<feature type="signal peptide" evidence="4">
    <location>
        <begin position="1"/>
        <end position="20"/>
    </location>
</feature>
<accession>A0A1S3JQ67</accession>
<dbReference type="Proteomes" id="UP000085678">
    <property type="component" value="Unplaced"/>
</dbReference>
<dbReference type="InterPro" id="IPR008160">
    <property type="entry name" value="Collagen"/>
</dbReference>
<evidence type="ECO:0000259" key="5">
    <source>
        <dbReference type="SMART" id="SM00210"/>
    </source>
</evidence>
<reference evidence="7" key="1">
    <citation type="submission" date="2025-08" db="UniProtKB">
        <authorList>
            <consortium name="RefSeq"/>
        </authorList>
    </citation>
    <scope>IDENTIFICATION</scope>
    <source>
        <tissue evidence="7">Gonads</tissue>
    </source>
</reference>
<dbReference type="InParanoid" id="A0A1S3JQ67"/>
<feature type="region of interest" description="Disordered" evidence="3">
    <location>
        <begin position="416"/>
        <end position="454"/>
    </location>
</feature>
<dbReference type="SMART" id="SM00210">
    <property type="entry name" value="TSPN"/>
    <property type="match status" value="1"/>
</dbReference>
<protein>
    <submittedName>
        <fullName evidence="7">Collagen alpha-1(XXII) chain-like</fullName>
    </submittedName>
</protein>
<feature type="non-terminal residue" evidence="7">
    <location>
        <position position="454"/>
    </location>
</feature>
<organism evidence="6 7">
    <name type="scientific">Lingula anatina</name>
    <name type="common">Brachiopod</name>
    <name type="synonym">Lingula unguis</name>
    <dbReference type="NCBI Taxonomy" id="7574"/>
    <lineage>
        <taxon>Eukaryota</taxon>
        <taxon>Metazoa</taxon>
        <taxon>Spiralia</taxon>
        <taxon>Lophotrochozoa</taxon>
        <taxon>Brachiopoda</taxon>
        <taxon>Linguliformea</taxon>
        <taxon>Lingulata</taxon>
        <taxon>Lingulida</taxon>
        <taxon>Linguloidea</taxon>
        <taxon>Lingulidae</taxon>
        <taxon>Lingula</taxon>
    </lineage>
</organism>
<evidence type="ECO:0000256" key="4">
    <source>
        <dbReference type="SAM" id="SignalP"/>
    </source>
</evidence>
<evidence type="ECO:0000313" key="7">
    <source>
        <dbReference type="RefSeq" id="XP_013412500.2"/>
    </source>
</evidence>
<dbReference type="Pfam" id="PF01391">
    <property type="entry name" value="Collagen"/>
    <property type="match status" value="2"/>
</dbReference>
<gene>
    <name evidence="7" type="primary">LOC106175177</name>
</gene>
<dbReference type="SUPFAM" id="SSF49899">
    <property type="entry name" value="Concanavalin A-like lectins/glucanases"/>
    <property type="match status" value="1"/>
</dbReference>
<name>A0A1S3JQ67_LINAN</name>
<dbReference type="GO" id="GO:0031012">
    <property type="term" value="C:extracellular matrix"/>
    <property type="evidence" value="ECO:0007669"/>
    <property type="project" value="TreeGrafter"/>
</dbReference>
<dbReference type="InterPro" id="IPR013320">
    <property type="entry name" value="ConA-like_dom_sf"/>
</dbReference>
<dbReference type="AlphaFoldDB" id="A0A1S3JQ67"/>
<dbReference type="InterPro" id="IPR050149">
    <property type="entry name" value="Collagen_superfamily"/>
</dbReference>
<dbReference type="PANTHER" id="PTHR24023:SF1082">
    <property type="entry name" value="COLLAGEN TRIPLE HELIX REPEAT"/>
    <property type="match status" value="1"/>
</dbReference>
<feature type="domain" description="Thrombospondin-like N-terminal" evidence="5">
    <location>
        <begin position="43"/>
        <end position="235"/>
    </location>
</feature>
<dbReference type="PROSITE" id="PS51257">
    <property type="entry name" value="PROKAR_LIPOPROTEIN"/>
    <property type="match status" value="1"/>
</dbReference>
<feature type="compositionally biased region" description="Basic and acidic residues" evidence="3">
    <location>
        <begin position="346"/>
        <end position="355"/>
    </location>
</feature>
<dbReference type="OrthoDB" id="5983381at2759"/>
<dbReference type="STRING" id="7574.A0A1S3JQ67"/>
<keyword evidence="6" id="KW-1185">Reference proteome</keyword>
<dbReference type="InterPro" id="IPR048287">
    <property type="entry name" value="TSPN-like_N"/>
</dbReference>
<feature type="compositionally biased region" description="Polar residues" evidence="3">
    <location>
        <begin position="334"/>
        <end position="343"/>
    </location>
</feature>
<dbReference type="KEGG" id="lak:106175177"/>
<feature type="compositionally biased region" description="Polar residues" evidence="3">
    <location>
        <begin position="273"/>
        <end position="287"/>
    </location>
</feature>
<evidence type="ECO:0000256" key="3">
    <source>
        <dbReference type="SAM" id="MobiDB-lite"/>
    </source>
</evidence>
<dbReference type="GeneID" id="106175177"/>
<evidence type="ECO:0000313" key="6">
    <source>
        <dbReference type="Proteomes" id="UP000085678"/>
    </source>
</evidence>
<evidence type="ECO:0000256" key="1">
    <source>
        <dbReference type="ARBA" id="ARBA00022525"/>
    </source>
</evidence>
<feature type="region of interest" description="Disordered" evidence="3">
    <location>
        <begin position="273"/>
        <end position="376"/>
    </location>
</feature>
<dbReference type="PANTHER" id="PTHR24023">
    <property type="entry name" value="COLLAGEN ALPHA"/>
    <property type="match status" value="1"/>
</dbReference>
<keyword evidence="1" id="KW-0964">Secreted</keyword>